<dbReference type="InterPro" id="IPR039426">
    <property type="entry name" value="TonB-dep_rcpt-like"/>
</dbReference>
<gene>
    <name evidence="10" type="ORF">IRI77_01060</name>
</gene>
<dbReference type="Pfam" id="PF07715">
    <property type="entry name" value="Plug"/>
    <property type="match status" value="1"/>
</dbReference>
<evidence type="ECO:0000259" key="9">
    <source>
        <dbReference type="Pfam" id="PF25183"/>
    </source>
</evidence>
<evidence type="ECO:0000256" key="6">
    <source>
        <dbReference type="ARBA" id="ARBA00023237"/>
    </source>
</evidence>
<evidence type="ECO:0000259" key="8">
    <source>
        <dbReference type="Pfam" id="PF07715"/>
    </source>
</evidence>
<keyword evidence="2" id="KW-0813">Transport</keyword>
<dbReference type="RefSeq" id="WP_194450244.1">
    <property type="nucleotide sequence ID" value="NZ_CP063849.1"/>
</dbReference>
<dbReference type="PANTHER" id="PTHR30069">
    <property type="entry name" value="TONB-DEPENDENT OUTER MEMBRANE RECEPTOR"/>
    <property type="match status" value="1"/>
</dbReference>
<dbReference type="PANTHER" id="PTHR30069:SF46">
    <property type="entry name" value="OAR PROTEIN"/>
    <property type="match status" value="1"/>
</dbReference>
<evidence type="ECO:0000256" key="1">
    <source>
        <dbReference type="ARBA" id="ARBA00004571"/>
    </source>
</evidence>
<feature type="signal peptide" evidence="7">
    <location>
        <begin position="1"/>
        <end position="25"/>
    </location>
</feature>
<evidence type="ECO:0000313" key="10">
    <source>
        <dbReference type="EMBL" id="QOY88582.1"/>
    </source>
</evidence>
<keyword evidence="5" id="KW-0472">Membrane</keyword>
<dbReference type="InterPro" id="IPR036942">
    <property type="entry name" value="Beta-barrel_TonB_sf"/>
</dbReference>
<dbReference type="InterPro" id="IPR037066">
    <property type="entry name" value="Plug_dom_sf"/>
</dbReference>
<proteinExistence type="predicted"/>
<dbReference type="EMBL" id="CP063849">
    <property type="protein sequence ID" value="QOY88582.1"/>
    <property type="molecule type" value="Genomic_DNA"/>
</dbReference>
<name>A0A7S7SJY6_PALFE</name>
<dbReference type="SUPFAM" id="SSF49464">
    <property type="entry name" value="Carboxypeptidase regulatory domain-like"/>
    <property type="match status" value="1"/>
</dbReference>
<organism evidence="10 11">
    <name type="scientific">Paludibaculum fermentans</name>
    <dbReference type="NCBI Taxonomy" id="1473598"/>
    <lineage>
        <taxon>Bacteria</taxon>
        <taxon>Pseudomonadati</taxon>
        <taxon>Acidobacteriota</taxon>
        <taxon>Terriglobia</taxon>
        <taxon>Bryobacterales</taxon>
        <taxon>Bryobacteraceae</taxon>
        <taxon>Paludibaculum</taxon>
    </lineage>
</organism>
<evidence type="ECO:0000256" key="7">
    <source>
        <dbReference type="SAM" id="SignalP"/>
    </source>
</evidence>
<accession>A0A7S7SJY6</accession>
<keyword evidence="3" id="KW-1134">Transmembrane beta strand</keyword>
<keyword evidence="11" id="KW-1185">Reference proteome</keyword>
<dbReference type="InterPro" id="IPR008969">
    <property type="entry name" value="CarboxyPept-like_regulatory"/>
</dbReference>
<keyword evidence="10" id="KW-0675">Receptor</keyword>
<dbReference type="Pfam" id="PF25183">
    <property type="entry name" value="OMP_b-brl_4"/>
    <property type="match status" value="1"/>
</dbReference>
<keyword evidence="6" id="KW-0998">Cell outer membrane</keyword>
<evidence type="ECO:0000256" key="5">
    <source>
        <dbReference type="ARBA" id="ARBA00023136"/>
    </source>
</evidence>
<dbReference type="GO" id="GO:0015344">
    <property type="term" value="F:siderophore uptake transmembrane transporter activity"/>
    <property type="evidence" value="ECO:0007669"/>
    <property type="project" value="TreeGrafter"/>
</dbReference>
<dbReference type="Pfam" id="PF13620">
    <property type="entry name" value="CarboxypepD_reg"/>
    <property type="match status" value="1"/>
</dbReference>
<dbReference type="InterPro" id="IPR057601">
    <property type="entry name" value="Oar-like_b-barrel"/>
</dbReference>
<evidence type="ECO:0000313" key="11">
    <source>
        <dbReference type="Proteomes" id="UP000593892"/>
    </source>
</evidence>
<keyword evidence="4" id="KW-0812">Transmembrane</keyword>
<reference evidence="10 11" key="1">
    <citation type="submission" date="2020-10" db="EMBL/GenBank/DDBJ databases">
        <title>Complete genome sequence of Paludibaculum fermentans P105T, a facultatively anaerobic acidobacterium capable of dissimilatory Fe(III) reduction.</title>
        <authorList>
            <person name="Dedysh S.N."/>
            <person name="Beletsky A.V."/>
            <person name="Kulichevskaya I.S."/>
            <person name="Mardanov A.V."/>
            <person name="Ravin N.V."/>
        </authorList>
    </citation>
    <scope>NUCLEOTIDE SEQUENCE [LARGE SCALE GENOMIC DNA]</scope>
    <source>
        <strain evidence="10 11">P105</strain>
    </source>
</reference>
<protein>
    <submittedName>
        <fullName evidence="10">TonB-dependent receptor</fullName>
    </submittedName>
</protein>
<dbReference type="Gene3D" id="2.40.170.20">
    <property type="entry name" value="TonB-dependent receptor, beta-barrel domain"/>
    <property type="match status" value="1"/>
</dbReference>
<feature type="domain" description="TonB-dependent transporter Oar-like beta-barrel" evidence="9">
    <location>
        <begin position="242"/>
        <end position="1125"/>
    </location>
</feature>
<dbReference type="GO" id="GO:0044718">
    <property type="term" value="P:siderophore transmembrane transport"/>
    <property type="evidence" value="ECO:0007669"/>
    <property type="project" value="TreeGrafter"/>
</dbReference>
<evidence type="ECO:0000256" key="3">
    <source>
        <dbReference type="ARBA" id="ARBA00022452"/>
    </source>
</evidence>
<feature type="domain" description="TonB-dependent receptor plug" evidence="8">
    <location>
        <begin position="141"/>
        <end position="237"/>
    </location>
</feature>
<feature type="chain" id="PRO_5032994799" evidence="7">
    <location>
        <begin position="26"/>
        <end position="1132"/>
    </location>
</feature>
<comment type="subcellular location">
    <subcellularLocation>
        <location evidence="1">Cell outer membrane</location>
        <topology evidence="1">Multi-pass membrane protein</topology>
    </subcellularLocation>
</comment>
<dbReference type="KEGG" id="pfer:IRI77_01060"/>
<dbReference type="AlphaFoldDB" id="A0A7S7SJY6"/>
<dbReference type="Gene3D" id="2.60.40.1120">
    <property type="entry name" value="Carboxypeptidase-like, regulatory domain"/>
    <property type="match status" value="1"/>
</dbReference>
<keyword evidence="7" id="KW-0732">Signal</keyword>
<sequence length="1132" mass="122800">MQPSFSGLVRGQFLVLALIAACGFAAFGQDATGRVVGVVTDESGAVVPEVKITVTNSNTGVAKSTVTGPDGVYQVVLLPVGSYTVTAEKPGFRKTVTETQPLSINQSLRFDLKLEVGQTTETVQVEATASGVETVNSTLSQTVTGSQITAMPLNGRNVLDLALLQPGVTPSSPGSAGSLGFNISGGRRDSVTFILDGGTNNNLLDNGVVLNPNPDAIAEFRILTSNYAAEYGRNAGGIVSVVTKSGSNQFHGSAYDYLRNDALNSNLYFNNAAGVPRPVLKRNQYGATLGGPAIKEKLYFFFSYQGQKQTQQQAISSVQVFTPAELTGDFSKSNAARNGPDSAVVSFLGQFPYFQPNPALRSQGIIDPTRIDPVSQKYIKAGLLPTSASGQLLPQGGQKADYNEYTPKIDWVPDSKDRLSVTLGINKAPSLLPFSGVNVPGYPVNSDRTRKFASIDYVRTFSGSLINDLRFSAQRNDGKQAFPATKLPTAKELGVGITPDESTGPPILSFNTGMSAGFSPQGPTRLVDNTYILQDTVTWIKGRHTFKGGFYTSAYQNNTVYDFYVNGALYFYGSDTSVGSGNDFADFLMGLPDELLQFPSAPSNIRSKHYSGFFQDEWRVKSNLTLTLGGRYEYSQPKRDTRGRSFALALGKQSTVFTNAPKGLLFPGDPGAPDGANFPDRNDFAPRFGFAYSPGKSGKTSIRGGFGVFFDVLKAEDNLQFNGQAPFFGFADLIFDPMSGNPTGPATYLSDPFGTAGQPNPFPSKTPAKTLDFDAAGFLPFGGGGVYFVNPNLRTPYVMQYNLSVQREVAHDLVLDVAYVGSQSRKLTGLYDNNPFILGTNNRMFNAQAGVPSYAFSYLDQFDNIGNAHYNSMQLGLNSRARDVRYLGHIDFLQFSYTWQKSIDNVTGFRESSSRVPYYNRNQFVAVSDFDLTHNIKVSGSWELPIAKLNMPKAIVGGWRLLPLFSWRTGFPLDVRSPLTRSRTRPGPSGVGDSNLVRADLVKAGVATYDPHATQTIAGRSGSFYFDTTAFSSARYTASNWDPVNNPAQRTYGTLGRNAFRGLGATNLDLALAKEFPVWRERVITEFRLEAFNVFNHTQFGTPSTNIASSQFGMVSSTLDPRIVQLALRVRF</sequence>
<dbReference type="GO" id="GO:0009279">
    <property type="term" value="C:cell outer membrane"/>
    <property type="evidence" value="ECO:0007669"/>
    <property type="project" value="UniProtKB-SubCell"/>
</dbReference>
<evidence type="ECO:0000256" key="4">
    <source>
        <dbReference type="ARBA" id="ARBA00022692"/>
    </source>
</evidence>
<evidence type="ECO:0000256" key="2">
    <source>
        <dbReference type="ARBA" id="ARBA00022448"/>
    </source>
</evidence>
<dbReference type="Proteomes" id="UP000593892">
    <property type="component" value="Chromosome"/>
</dbReference>
<dbReference type="InterPro" id="IPR012910">
    <property type="entry name" value="Plug_dom"/>
</dbReference>
<dbReference type="Gene3D" id="2.170.130.10">
    <property type="entry name" value="TonB-dependent receptor, plug domain"/>
    <property type="match status" value="1"/>
</dbReference>
<dbReference type="SUPFAM" id="SSF56935">
    <property type="entry name" value="Porins"/>
    <property type="match status" value="1"/>
</dbReference>